<comment type="caution">
    <text evidence="6">The sequence shown here is derived from an EMBL/GenBank/DDBJ whole genome shotgun (WGS) entry which is preliminary data.</text>
</comment>
<dbReference type="CDD" id="cd04301">
    <property type="entry name" value="NAT_SF"/>
    <property type="match status" value="1"/>
</dbReference>
<evidence type="ECO:0000256" key="2">
    <source>
        <dbReference type="ARBA" id="ARBA00022490"/>
    </source>
</evidence>
<evidence type="ECO:0000256" key="1">
    <source>
        <dbReference type="ARBA" id="ARBA00005395"/>
    </source>
</evidence>
<evidence type="ECO:0000259" key="5">
    <source>
        <dbReference type="PROSITE" id="PS51186"/>
    </source>
</evidence>
<proteinExistence type="inferred from homology"/>
<evidence type="ECO:0000256" key="4">
    <source>
        <dbReference type="ARBA" id="ARBA00023315"/>
    </source>
</evidence>
<dbReference type="SUPFAM" id="SSF55729">
    <property type="entry name" value="Acyl-CoA N-acyltransferases (Nat)"/>
    <property type="match status" value="1"/>
</dbReference>
<comment type="similarity">
    <text evidence="1">Belongs to the acetyltransferase family. RimI subfamily.</text>
</comment>
<dbReference type="GeneID" id="303115303"/>
<dbReference type="PANTHER" id="PTHR43420">
    <property type="entry name" value="ACETYLTRANSFERASE"/>
    <property type="match status" value="1"/>
</dbReference>
<dbReference type="AlphaFoldDB" id="A0A6L5Y6Q2"/>
<dbReference type="Gene3D" id="3.40.630.30">
    <property type="match status" value="1"/>
</dbReference>
<evidence type="ECO:0000313" key="7">
    <source>
        <dbReference type="Proteomes" id="UP000474676"/>
    </source>
</evidence>
<keyword evidence="4" id="KW-0012">Acyltransferase</keyword>
<organism evidence="6 7">
    <name type="scientific">Hornefia butyriciproducens</name>
    <dbReference type="NCBI Taxonomy" id="2652293"/>
    <lineage>
        <taxon>Bacteria</taxon>
        <taxon>Bacillati</taxon>
        <taxon>Bacillota</taxon>
        <taxon>Clostridia</taxon>
        <taxon>Peptostreptococcales</taxon>
        <taxon>Anaerovoracaceae</taxon>
        <taxon>Hornefia</taxon>
    </lineage>
</organism>
<protein>
    <submittedName>
        <fullName evidence="6">Ribosomal-protein-alanine N-acetyltransferase</fullName>
    </submittedName>
</protein>
<keyword evidence="2" id="KW-0963">Cytoplasm</keyword>
<accession>A0A6L5Y6Q2</accession>
<gene>
    <name evidence="6" type="primary">rimI</name>
    <name evidence="6" type="ORF">FYJ64_08180</name>
</gene>
<dbReference type="PANTHER" id="PTHR43420:SF44">
    <property type="entry name" value="ACETYLTRANSFERASE YPEA"/>
    <property type="match status" value="1"/>
</dbReference>
<evidence type="ECO:0000313" key="6">
    <source>
        <dbReference type="EMBL" id="MST52283.1"/>
    </source>
</evidence>
<dbReference type="Proteomes" id="UP000474676">
    <property type="component" value="Unassembled WGS sequence"/>
</dbReference>
<dbReference type="PROSITE" id="PS51186">
    <property type="entry name" value="GNAT"/>
    <property type="match status" value="1"/>
</dbReference>
<dbReference type="InterPro" id="IPR006464">
    <property type="entry name" value="AcTrfase_RimI/Ard1"/>
</dbReference>
<dbReference type="GO" id="GO:0008080">
    <property type="term" value="F:N-acetyltransferase activity"/>
    <property type="evidence" value="ECO:0007669"/>
    <property type="project" value="InterPro"/>
</dbReference>
<reference evidence="6 7" key="1">
    <citation type="submission" date="2019-08" db="EMBL/GenBank/DDBJ databases">
        <title>In-depth cultivation of the pig gut microbiome towards novel bacterial diversity and tailored functional studies.</title>
        <authorList>
            <person name="Wylensek D."/>
            <person name="Hitch T.C.A."/>
            <person name="Clavel T."/>
        </authorList>
    </citation>
    <scope>NUCLEOTIDE SEQUENCE [LARGE SCALE GENOMIC DNA]</scope>
    <source>
        <strain evidence="6 7">WCA-MUC-591-APC-3H</strain>
    </source>
</reference>
<evidence type="ECO:0000256" key="3">
    <source>
        <dbReference type="ARBA" id="ARBA00022679"/>
    </source>
</evidence>
<name>A0A6L5Y6Q2_9FIRM</name>
<dbReference type="RefSeq" id="WP_154574684.1">
    <property type="nucleotide sequence ID" value="NZ_JAQXGS010000113.1"/>
</dbReference>
<dbReference type="NCBIfam" id="TIGR01575">
    <property type="entry name" value="rimI"/>
    <property type="match status" value="1"/>
</dbReference>
<keyword evidence="3 6" id="KW-0808">Transferase</keyword>
<dbReference type="InterPro" id="IPR016181">
    <property type="entry name" value="Acyl_CoA_acyltransferase"/>
</dbReference>
<dbReference type="InterPro" id="IPR000182">
    <property type="entry name" value="GNAT_dom"/>
</dbReference>
<feature type="domain" description="N-acetyltransferase" evidence="5">
    <location>
        <begin position="4"/>
        <end position="149"/>
    </location>
</feature>
<dbReference type="InterPro" id="IPR050680">
    <property type="entry name" value="YpeA/RimI_acetyltransf"/>
</dbReference>
<sequence length="157" mass="17746">MIQLIIRKGEPADAEGLERIEQACFSVPWSLDSLRRDLEENPKALYIVAEKDGCLIGYVSVWNIREEGHINNVAVLPEYQGKHVASLLMSALIRVTEDSGVKSHTLEVRAGNVAAQHLYEKFGFRSVGTRPNYYEDDGEDAVIMWRIGDPEQREEES</sequence>
<keyword evidence="7" id="KW-1185">Reference proteome</keyword>
<dbReference type="Pfam" id="PF00583">
    <property type="entry name" value="Acetyltransf_1"/>
    <property type="match status" value="1"/>
</dbReference>
<dbReference type="EMBL" id="VUMZ01000007">
    <property type="protein sequence ID" value="MST52283.1"/>
    <property type="molecule type" value="Genomic_DNA"/>
</dbReference>